<dbReference type="Proteomes" id="UP000183185">
    <property type="component" value="Unassembled WGS sequence"/>
</dbReference>
<dbReference type="InterPro" id="IPR009057">
    <property type="entry name" value="Homeodomain-like_sf"/>
</dbReference>
<dbReference type="GO" id="GO:0003677">
    <property type="term" value="F:DNA binding"/>
    <property type="evidence" value="ECO:0007669"/>
    <property type="project" value="InterPro"/>
</dbReference>
<proteinExistence type="predicted"/>
<dbReference type="Gene3D" id="1.10.10.60">
    <property type="entry name" value="Homeodomain-like"/>
    <property type="match status" value="1"/>
</dbReference>
<reference evidence="1 2" key="1">
    <citation type="submission" date="2016-06" db="EMBL/GenBank/DDBJ databases">
        <title>First insights into the genetic diversity and population structure of in the Bacillus cereus group bacteria from diverse marine environments.</title>
        <authorList>
            <person name="Liu Y."/>
            <person name="Lai Q."/>
            <person name="Shao Z."/>
        </authorList>
    </citation>
    <scope>NUCLEOTIDE SEQUENCE [LARGE SCALE GENOMIC DNA]</scope>
    <source>
        <strain evidence="1 2">TD42</strain>
    </source>
</reference>
<dbReference type="EMBL" id="MACH01000066">
    <property type="protein sequence ID" value="OJE47726.1"/>
    <property type="molecule type" value="Genomic_DNA"/>
</dbReference>
<dbReference type="GO" id="GO:0004803">
    <property type="term" value="F:transposase activity"/>
    <property type="evidence" value="ECO:0007669"/>
    <property type="project" value="InterPro"/>
</dbReference>
<dbReference type="SUPFAM" id="SSF46689">
    <property type="entry name" value="Homeodomain-like"/>
    <property type="match status" value="1"/>
</dbReference>
<dbReference type="Pfam" id="PF01527">
    <property type="entry name" value="HTH_Tnp_1"/>
    <property type="match status" value="1"/>
</dbReference>
<gene>
    <name evidence="1" type="ORF">BAQ49_28295</name>
</gene>
<evidence type="ECO:0000313" key="2">
    <source>
        <dbReference type="Proteomes" id="UP000183185"/>
    </source>
</evidence>
<evidence type="ECO:0000313" key="1">
    <source>
        <dbReference type="EMBL" id="OJE47726.1"/>
    </source>
</evidence>
<comment type="caution">
    <text evidence="1">The sequence shown here is derived from an EMBL/GenBank/DDBJ whole genome shotgun (WGS) entry which is preliminary data.</text>
</comment>
<organism evidence="1 2">
    <name type="scientific">Bacillus proteolyticus</name>
    <dbReference type="NCBI Taxonomy" id="2026192"/>
    <lineage>
        <taxon>Bacteria</taxon>
        <taxon>Bacillati</taxon>
        <taxon>Bacillota</taxon>
        <taxon>Bacilli</taxon>
        <taxon>Bacillales</taxon>
        <taxon>Bacillaceae</taxon>
        <taxon>Bacillus</taxon>
        <taxon>Bacillus cereus group</taxon>
    </lineage>
</organism>
<protein>
    <submittedName>
        <fullName evidence="1">Transposase</fullName>
    </submittedName>
</protein>
<name>A0AA44R844_9BACI</name>
<dbReference type="AlphaFoldDB" id="A0AA44R844"/>
<accession>A0AA44R844</accession>
<sequence>MTTNKFNEEFKKMVVELYHSGQSVKELGKEYGVSEVSIYKWIKKYPSITSVDEDEKILDKITLDEITLDDLKRMKKELLRLKEENEILKKAMAIFAR</sequence>
<dbReference type="GO" id="GO:0006313">
    <property type="term" value="P:DNA transposition"/>
    <property type="evidence" value="ECO:0007669"/>
    <property type="project" value="InterPro"/>
</dbReference>
<dbReference type="InterPro" id="IPR002514">
    <property type="entry name" value="Transposase_8"/>
</dbReference>